<dbReference type="EMBL" id="BIFR01000001">
    <property type="protein sequence ID" value="GCE10171.1"/>
    <property type="molecule type" value="Genomic_DNA"/>
</dbReference>
<dbReference type="InterPro" id="IPR050312">
    <property type="entry name" value="IolE/XylAMocC-like"/>
</dbReference>
<dbReference type="PANTHER" id="PTHR12110:SF41">
    <property type="entry name" value="INOSOSE DEHYDRATASE"/>
    <property type="match status" value="1"/>
</dbReference>
<dbReference type="AlphaFoldDB" id="A0A401ZTH8"/>
<sequence length="247" mass="27318">MTDIVGLQLYTVRDETAKDFKATVRRVAEIGYAGVEFAGYGDLSATELQALLHETGLKAVGTHVGLYAIENDFEREVDYCLATGNNLLIIPWIEEKLRTGDAFKRFSESLNSYGQRLQERGITLAYHNHDFELQPAGESTLLDQLAATTDPTLVKLELDTYWVAFAGVDPIAFINRHPGRIASVHLKDMTPERTFTEVGDGTLDIAGIVQAARNSGTQRFIVENDQPAIPSLESAQRSFENLHSSLT</sequence>
<dbReference type="Pfam" id="PF01261">
    <property type="entry name" value="AP_endonuc_2"/>
    <property type="match status" value="1"/>
</dbReference>
<feature type="domain" description="Xylose isomerase-like TIM barrel" evidence="1">
    <location>
        <begin position="24"/>
        <end position="233"/>
    </location>
</feature>
<dbReference type="OrthoDB" id="9798407at2"/>
<protein>
    <submittedName>
        <fullName evidence="2">Sugar phosphate isomerase</fullName>
    </submittedName>
</protein>
<dbReference type="RefSeq" id="WP_126577793.1">
    <property type="nucleotide sequence ID" value="NZ_BIFR01000001.1"/>
</dbReference>
<name>A0A401ZTH8_9CHLR</name>
<evidence type="ECO:0000313" key="2">
    <source>
        <dbReference type="EMBL" id="GCE10171.1"/>
    </source>
</evidence>
<dbReference type="InterPro" id="IPR013022">
    <property type="entry name" value="Xyl_isomerase-like_TIM-brl"/>
</dbReference>
<evidence type="ECO:0000259" key="1">
    <source>
        <dbReference type="Pfam" id="PF01261"/>
    </source>
</evidence>
<comment type="caution">
    <text evidence="2">The sequence shown here is derived from an EMBL/GenBank/DDBJ whole genome shotgun (WGS) entry which is preliminary data.</text>
</comment>
<reference evidence="3" key="1">
    <citation type="submission" date="2018-12" db="EMBL/GenBank/DDBJ databases">
        <title>Tengunoibacter tsumagoiensis gen. nov., sp. nov., Dictyobacter kobayashii sp. nov., D. alpinus sp. nov., and D. joshuensis sp. nov. and description of Dictyobacteraceae fam. nov. within the order Ktedonobacterales isolated from Tengu-no-mugimeshi.</title>
        <authorList>
            <person name="Wang C.M."/>
            <person name="Zheng Y."/>
            <person name="Sakai Y."/>
            <person name="Toyoda A."/>
            <person name="Minakuchi Y."/>
            <person name="Abe K."/>
            <person name="Yokota A."/>
            <person name="Yabe S."/>
        </authorList>
    </citation>
    <scope>NUCLEOTIDE SEQUENCE [LARGE SCALE GENOMIC DNA]</scope>
    <source>
        <strain evidence="3">Uno3</strain>
    </source>
</reference>
<dbReference type="InterPro" id="IPR036237">
    <property type="entry name" value="Xyl_isomerase-like_sf"/>
</dbReference>
<dbReference type="GO" id="GO:0016853">
    <property type="term" value="F:isomerase activity"/>
    <property type="evidence" value="ECO:0007669"/>
    <property type="project" value="UniProtKB-KW"/>
</dbReference>
<dbReference type="PANTHER" id="PTHR12110">
    <property type="entry name" value="HYDROXYPYRUVATE ISOMERASE"/>
    <property type="match status" value="1"/>
</dbReference>
<gene>
    <name evidence="2" type="ORF">KTT_00300</name>
</gene>
<dbReference type="SUPFAM" id="SSF51658">
    <property type="entry name" value="Xylose isomerase-like"/>
    <property type="match status" value="1"/>
</dbReference>
<accession>A0A401ZTH8</accession>
<proteinExistence type="predicted"/>
<dbReference type="Gene3D" id="3.20.20.150">
    <property type="entry name" value="Divalent-metal-dependent TIM barrel enzymes"/>
    <property type="match status" value="1"/>
</dbReference>
<keyword evidence="2" id="KW-0413">Isomerase</keyword>
<organism evidence="2 3">
    <name type="scientific">Tengunoibacter tsumagoiensis</name>
    <dbReference type="NCBI Taxonomy" id="2014871"/>
    <lineage>
        <taxon>Bacteria</taxon>
        <taxon>Bacillati</taxon>
        <taxon>Chloroflexota</taxon>
        <taxon>Ktedonobacteria</taxon>
        <taxon>Ktedonobacterales</taxon>
        <taxon>Dictyobacteraceae</taxon>
        <taxon>Tengunoibacter</taxon>
    </lineage>
</organism>
<evidence type="ECO:0000313" key="3">
    <source>
        <dbReference type="Proteomes" id="UP000287352"/>
    </source>
</evidence>
<dbReference type="Proteomes" id="UP000287352">
    <property type="component" value="Unassembled WGS sequence"/>
</dbReference>
<keyword evidence="3" id="KW-1185">Reference proteome</keyword>